<dbReference type="GO" id="GO:0003700">
    <property type="term" value="F:DNA-binding transcription factor activity"/>
    <property type="evidence" value="ECO:0007669"/>
    <property type="project" value="TreeGrafter"/>
</dbReference>
<evidence type="ECO:0000256" key="2">
    <source>
        <dbReference type="PROSITE-ProRule" id="PRU00335"/>
    </source>
</evidence>
<dbReference type="Gene3D" id="1.10.357.10">
    <property type="entry name" value="Tetracycline Repressor, domain 2"/>
    <property type="match status" value="1"/>
</dbReference>
<dbReference type="SUPFAM" id="SSF48498">
    <property type="entry name" value="Tetracyclin repressor-like, C-terminal domain"/>
    <property type="match status" value="1"/>
</dbReference>
<dbReference type="Pfam" id="PF14246">
    <property type="entry name" value="TetR_C_7"/>
    <property type="match status" value="1"/>
</dbReference>
<proteinExistence type="predicted"/>
<dbReference type="InterPro" id="IPR050109">
    <property type="entry name" value="HTH-type_TetR-like_transc_reg"/>
</dbReference>
<dbReference type="PANTHER" id="PTHR30055">
    <property type="entry name" value="HTH-TYPE TRANSCRIPTIONAL REGULATOR RUTR"/>
    <property type="match status" value="1"/>
</dbReference>
<keyword evidence="5" id="KW-1185">Reference proteome</keyword>
<dbReference type="Gene3D" id="1.10.10.60">
    <property type="entry name" value="Homeodomain-like"/>
    <property type="match status" value="1"/>
</dbReference>
<dbReference type="PRINTS" id="PR00455">
    <property type="entry name" value="HTHTETR"/>
</dbReference>
<name>A0A937RNC8_9ACTN</name>
<dbReference type="InterPro" id="IPR009057">
    <property type="entry name" value="Homeodomain-like_sf"/>
</dbReference>
<dbReference type="AlphaFoldDB" id="A0A937RNC8"/>
<dbReference type="Proteomes" id="UP000604475">
    <property type="component" value="Unassembled WGS sequence"/>
</dbReference>
<accession>A0A937RNC8</accession>
<keyword evidence="1 2" id="KW-0238">DNA-binding</keyword>
<dbReference type="EMBL" id="JAEACQ010000293">
    <property type="protein sequence ID" value="MBL7632035.1"/>
    <property type="molecule type" value="Genomic_DNA"/>
</dbReference>
<protein>
    <submittedName>
        <fullName evidence="4">TetR/AcrR family transcriptional regulator</fullName>
    </submittedName>
</protein>
<dbReference type="RefSeq" id="WP_203006177.1">
    <property type="nucleotide sequence ID" value="NZ_JADWYU010000147.1"/>
</dbReference>
<reference evidence="4" key="1">
    <citation type="submission" date="2020-12" db="EMBL/GenBank/DDBJ databases">
        <title>Genomic characterization of non-nitrogen-fixing Frankia strains.</title>
        <authorList>
            <person name="Carlos-Shanley C."/>
            <person name="Guerra T."/>
            <person name="Hahn D."/>
        </authorList>
    </citation>
    <scope>NUCLEOTIDE SEQUENCE</scope>
    <source>
        <strain evidence="4">CN6</strain>
    </source>
</reference>
<dbReference type="Pfam" id="PF00440">
    <property type="entry name" value="TetR_N"/>
    <property type="match status" value="1"/>
</dbReference>
<dbReference type="PROSITE" id="PS50977">
    <property type="entry name" value="HTH_TETR_2"/>
    <property type="match status" value="1"/>
</dbReference>
<feature type="domain" description="HTH tetR-type" evidence="3">
    <location>
        <begin position="20"/>
        <end position="80"/>
    </location>
</feature>
<evidence type="ECO:0000313" key="4">
    <source>
        <dbReference type="EMBL" id="MBL7632035.1"/>
    </source>
</evidence>
<gene>
    <name evidence="4" type="ORF">I7412_33740</name>
</gene>
<evidence type="ECO:0000313" key="5">
    <source>
        <dbReference type="Proteomes" id="UP000604475"/>
    </source>
</evidence>
<dbReference type="InterPro" id="IPR039536">
    <property type="entry name" value="TetR_C_Proteobacteria"/>
</dbReference>
<dbReference type="SUPFAM" id="SSF46689">
    <property type="entry name" value="Homeodomain-like"/>
    <property type="match status" value="1"/>
</dbReference>
<dbReference type="GO" id="GO:0000976">
    <property type="term" value="F:transcription cis-regulatory region binding"/>
    <property type="evidence" value="ECO:0007669"/>
    <property type="project" value="TreeGrafter"/>
</dbReference>
<dbReference type="InterPro" id="IPR001647">
    <property type="entry name" value="HTH_TetR"/>
</dbReference>
<comment type="caution">
    <text evidence="4">The sequence shown here is derived from an EMBL/GenBank/DDBJ whole genome shotgun (WGS) entry which is preliminary data.</text>
</comment>
<sequence length="213" mass="23563">MASSSTSARRSGRPTSAEAARLDTALKEAALRLFLERGYEATSLDEIAALAGTTKQSLYARFRSKQELFATVLSWATERPDWPIPEPGEVSLPANLEAALLAVAESAVRRVLDPRMVALTRLAIAQADRFPEVARRTYRMWPRQKAVANLLREHAASGTIQVNDADLAAEHFLGMVAVTPARMASFGIQHSPEEQRRRVEDAVRLFLRALRPD</sequence>
<feature type="DNA-binding region" description="H-T-H motif" evidence="2">
    <location>
        <begin position="43"/>
        <end position="62"/>
    </location>
</feature>
<dbReference type="InterPro" id="IPR036271">
    <property type="entry name" value="Tet_transcr_reg_TetR-rel_C_sf"/>
</dbReference>
<evidence type="ECO:0000256" key="1">
    <source>
        <dbReference type="ARBA" id="ARBA00023125"/>
    </source>
</evidence>
<evidence type="ECO:0000259" key="3">
    <source>
        <dbReference type="PROSITE" id="PS50977"/>
    </source>
</evidence>
<organism evidence="4 5">
    <name type="scientific">Frankia nepalensis</name>
    <dbReference type="NCBI Taxonomy" id="1836974"/>
    <lineage>
        <taxon>Bacteria</taxon>
        <taxon>Bacillati</taxon>
        <taxon>Actinomycetota</taxon>
        <taxon>Actinomycetes</taxon>
        <taxon>Frankiales</taxon>
        <taxon>Frankiaceae</taxon>
        <taxon>Frankia</taxon>
    </lineage>
</organism>
<dbReference type="PANTHER" id="PTHR30055:SF223">
    <property type="entry name" value="HTH-TYPE TRANSCRIPTIONAL REGULATOR UIDR"/>
    <property type="match status" value="1"/>
</dbReference>